<accession>A0ABN1VIY9</accession>
<feature type="region of interest" description="Disordered" evidence="1">
    <location>
        <begin position="57"/>
        <end position="77"/>
    </location>
</feature>
<protein>
    <recommendedName>
        <fullName evidence="4">Methionine aminopeptidase</fullName>
    </recommendedName>
</protein>
<dbReference type="RefSeq" id="WP_343923939.1">
    <property type="nucleotide sequence ID" value="NZ_BAAAKW010000020.1"/>
</dbReference>
<organism evidence="2 3">
    <name type="scientific">Rhodoglobus aureus</name>
    <dbReference type="NCBI Taxonomy" id="191497"/>
    <lineage>
        <taxon>Bacteria</taxon>
        <taxon>Bacillati</taxon>
        <taxon>Actinomycetota</taxon>
        <taxon>Actinomycetes</taxon>
        <taxon>Micrococcales</taxon>
        <taxon>Microbacteriaceae</taxon>
        <taxon>Rhodoglobus</taxon>
    </lineage>
</organism>
<proteinExistence type="predicted"/>
<feature type="compositionally biased region" description="Basic and acidic residues" evidence="1">
    <location>
        <begin position="22"/>
        <end position="33"/>
    </location>
</feature>
<reference evidence="2 3" key="1">
    <citation type="journal article" date="2019" name="Int. J. Syst. Evol. Microbiol.">
        <title>The Global Catalogue of Microorganisms (GCM) 10K type strain sequencing project: providing services to taxonomists for standard genome sequencing and annotation.</title>
        <authorList>
            <consortium name="The Broad Institute Genomics Platform"/>
            <consortium name="The Broad Institute Genome Sequencing Center for Infectious Disease"/>
            <person name="Wu L."/>
            <person name="Ma J."/>
        </authorList>
    </citation>
    <scope>NUCLEOTIDE SEQUENCE [LARGE SCALE GENOMIC DNA]</scope>
    <source>
        <strain evidence="2 3">JCM 12762</strain>
    </source>
</reference>
<dbReference type="Proteomes" id="UP001500943">
    <property type="component" value="Unassembled WGS sequence"/>
</dbReference>
<evidence type="ECO:0008006" key="4">
    <source>
        <dbReference type="Google" id="ProtNLM"/>
    </source>
</evidence>
<comment type="caution">
    <text evidence="2">The sequence shown here is derived from an EMBL/GenBank/DDBJ whole genome shotgun (WGS) entry which is preliminary data.</text>
</comment>
<dbReference type="EMBL" id="BAAAKW010000020">
    <property type="protein sequence ID" value="GAA1213551.1"/>
    <property type="molecule type" value="Genomic_DNA"/>
</dbReference>
<keyword evidence="3" id="KW-1185">Reference proteome</keyword>
<feature type="compositionally biased region" description="Basic and acidic residues" evidence="1">
    <location>
        <begin position="61"/>
        <end position="77"/>
    </location>
</feature>
<sequence>MTQWWYNHKTGEVEEGPQSLGVDRDGPFESRELAERAPQIIAERARKWADEDANYDAVDAANERANDKANDDEKNPR</sequence>
<gene>
    <name evidence="2" type="ORF">GCM10009655_10980</name>
</gene>
<evidence type="ECO:0000256" key="1">
    <source>
        <dbReference type="SAM" id="MobiDB-lite"/>
    </source>
</evidence>
<name>A0ABN1VIY9_9MICO</name>
<evidence type="ECO:0000313" key="2">
    <source>
        <dbReference type="EMBL" id="GAA1213551.1"/>
    </source>
</evidence>
<evidence type="ECO:0000313" key="3">
    <source>
        <dbReference type="Proteomes" id="UP001500943"/>
    </source>
</evidence>
<feature type="region of interest" description="Disordered" evidence="1">
    <location>
        <begin position="1"/>
        <end position="33"/>
    </location>
</feature>